<dbReference type="InterPro" id="IPR015422">
    <property type="entry name" value="PyrdxlP-dep_Trfase_small"/>
</dbReference>
<proteinExistence type="predicted"/>
<evidence type="ECO:0000313" key="5">
    <source>
        <dbReference type="Proteomes" id="UP000610760"/>
    </source>
</evidence>
<evidence type="ECO:0000256" key="2">
    <source>
        <dbReference type="ARBA" id="ARBA00022898"/>
    </source>
</evidence>
<dbReference type="Gene3D" id="3.90.1150.10">
    <property type="entry name" value="Aspartate Aminotransferase, domain 1"/>
    <property type="match status" value="1"/>
</dbReference>
<dbReference type="GO" id="GO:0008483">
    <property type="term" value="F:transaminase activity"/>
    <property type="evidence" value="ECO:0007669"/>
    <property type="project" value="UniProtKB-KW"/>
</dbReference>
<sequence>MDQNRFAHGGDIYSFERRFHQTPVDFSANINPLGMPEEAVEAYRQAEQNLIRYPEPVCGTLIKELAAFECLGGSFFLCGNGASDLIYRLMFAAKPKKALLMAPTFSEYERALRAIEAEIDFHMLREEDGFALTEKILPDIAGHDVLVICNPNNPTGTLLGEKLLKQILDECFKQGCLLCIDECFLDFAAERISLKRLFKEGAPIASQLIILKAFTKTFAMPGLRLGYCMTSNRELLHRMVFCGPCWNVSVPALACGAAALQDKGFLRRTRSFLKTERQRLIDGVTELGATVYGSKANYVFFRYPDEELYQKLCARGFLIRDCSNFRGLGTGYYRIAVRTEADNLALLAAMKQIAEENG</sequence>
<evidence type="ECO:0000313" key="4">
    <source>
        <dbReference type="EMBL" id="MBC8559434.1"/>
    </source>
</evidence>
<dbReference type="GO" id="GO:0030170">
    <property type="term" value="F:pyridoxal phosphate binding"/>
    <property type="evidence" value="ECO:0007669"/>
    <property type="project" value="InterPro"/>
</dbReference>
<dbReference type="InterPro" id="IPR015424">
    <property type="entry name" value="PyrdxlP-dep_Trfase"/>
</dbReference>
<dbReference type="InterPro" id="IPR004839">
    <property type="entry name" value="Aminotransferase_I/II_large"/>
</dbReference>
<dbReference type="PANTHER" id="PTHR42885:SF1">
    <property type="entry name" value="THREONINE-PHOSPHATE DECARBOXYLASE"/>
    <property type="match status" value="1"/>
</dbReference>
<dbReference type="InterPro" id="IPR015421">
    <property type="entry name" value="PyrdxlP-dep_Trfase_major"/>
</dbReference>
<feature type="domain" description="Aminotransferase class I/classII large" evidence="3">
    <location>
        <begin position="24"/>
        <end position="347"/>
    </location>
</feature>
<reference evidence="4" key="1">
    <citation type="submission" date="2020-08" db="EMBL/GenBank/DDBJ databases">
        <title>Genome public.</title>
        <authorList>
            <person name="Liu C."/>
            <person name="Sun Q."/>
        </authorList>
    </citation>
    <scope>NUCLEOTIDE SEQUENCE</scope>
    <source>
        <strain evidence="4">NSJ-33</strain>
    </source>
</reference>
<dbReference type="SUPFAM" id="SSF53383">
    <property type="entry name" value="PLP-dependent transferases"/>
    <property type="match status" value="1"/>
</dbReference>
<protein>
    <submittedName>
        <fullName evidence="4">Aminotransferase class I/II-fold pyridoxal phosphate-dependent enzyme</fullName>
    </submittedName>
</protein>
<dbReference type="Proteomes" id="UP000610760">
    <property type="component" value="Unassembled WGS sequence"/>
</dbReference>
<dbReference type="Gene3D" id="3.40.640.10">
    <property type="entry name" value="Type I PLP-dependent aspartate aminotransferase-like (Major domain)"/>
    <property type="match status" value="1"/>
</dbReference>
<gene>
    <name evidence="4" type="ORF">H8710_05040</name>
</gene>
<keyword evidence="2" id="KW-0663">Pyridoxal phosphate</keyword>
<name>A0A926E3H3_9FIRM</name>
<dbReference type="AlphaFoldDB" id="A0A926E3H3"/>
<accession>A0A926E3H3</accession>
<evidence type="ECO:0000259" key="3">
    <source>
        <dbReference type="Pfam" id="PF00155"/>
    </source>
</evidence>
<keyword evidence="5" id="KW-1185">Reference proteome</keyword>
<comment type="caution">
    <text evidence="4">The sequence shown here is derived from an EMBL/GenBank/DDBJ whole genome shotgun (WGS) entry which is preliminary data.</text>
</comment>
<dbReference type="EMBL" id="JACRSV010000001">
    <property type="protein sequence ID" value="MBC8559434.1"/>
    <property type="molecule type" value="Genomic_DNA"/>
</dbReference>
<dbReference type="Pfam" id="PF00155">
    <property type="entry name" value="Aminotran_1_2"/>
    <property type="match status" value="1"/>
</dbReference>
<dbReference type="PANTHER" id="PTHR42885">
    <property type="entry name" value="HISTIDINOL-PHOSPHATE AMINOTRANSFERASE-RELATED"/>
    <property type="match status" value="1"/>
</dbReference>
<dbReference type="CDD" id="cd00609">
    <property type="entry name" value="AAT_like"/>
    <property type="match status" value="1"/>
</dbReference>
<keyword evidence="4" id="KW-0808">Transferase</keyword>
<dbReference type="RefSeq" id="WP_249294327.1">
    <property type="nucleotide sequence ID" value="NZ_JACRSV010000001.1"/>
</dbReference>
<evidence type="ECO:0000256" key="1">
    <source>
        <dbReference type="ARBA" id="ARBA00001933"/>
    </source>
</evidence>
<comment type="cofactor">
    <cofactor evidence="1">
        <name>pyridoxal 5'-phosphate</name>
        <dbReference type="ChEBI" id="CHEBI:597326"/>
    </cofactor>
</comment>
<organism evidence="4 5">
    <name type="scientific">Fumia xinanensis</name>
    <dbReference type="NCBI Taxonomy" id="2763659"/>
    <lineage>
        <taxon>Bacteria</taxon>
        <taxon>Bacillati</taxon>
        <taxon>Bacillota</taxon>
        <taxon>Clostridia</taxon>
        <taxon>Eubacteriales</taxon>
        <taxon>Oscillospiraceae</taxon>
        <taxon>Fumia</taxon>
    </lineage>
</organism>
<keyword evidence="4" id="KW-0032">Aminotransferase</keyword>